<reference evidence="3 4" key="1">
    <citation type="submission" date="2018-03" db="EMBL/GenBank/DDBJ databases">
        <authorList>
            <person name="Zhou J."/>
            <person name="Li X."/>
            <person name="Xue M."/>
            <person name="Yin J."/>
        </authorList>
    </citation>
    <scope>NUCLEOTIDE SEQUENCE [LARGE SCALE GENOMIC DNA]</scope>
    <source>
        <strain evidence="3 4">SYSU ZJ2214</strain>
    </source>
</reference>
<sequence>MQSDAPHAKRCALCKAKRLMNREVRHEGATMTRTKVAKGKKRGSTSNASRKSASGKTMSAEECQRFRLLSAQLELAQRADRAVVVLVAGHAATGKGELINLLNHWLENRLTEVHALVPGDEERRRPYWWRFWRRLPGRGRLGVFVHGWVGDAVLARASRALGEGAYNDRIEQMRQFEAELAADGVRLVKLWLQIDADTQRQRLEAWAADPASRWQVTDEKWRRHAQHGLLDELARDLRARTHCRHSPWIELDASPGNDLLPQVAEVLEKVMASPVPALERPETPPLNAIAPPRLDALEHDDPPPRLKKRDYSERLADAQARLAQLARSAARQGVPLVVVFEGHDAAGKGGGIHRLTSAMDARQYRVHQIAAPTEEERLHPWQWRFWHRLPRDGRVAIFDRSWYGRVLVERVEGLADERDWRRGFEEIRQFEARLLEHGTVLVKLFLAIDKDEQLERFEARAETPHKRHKLTDEDWRNRERWDDYQQAIDEMFAETHAPGGEWVLIDANDKRRARLAVIEEVSRRLSARLPLD</sequence>
<evidence type="ECO:0000313" key="4">
    <source>
        <dbReference type="Proteomes" id="UP000241895"/>
    </source>
</evidence>
<feature type="domain" description="Polyphosphate kinase-2-related" evidence="2">
    <location>
        <begin position="65"/>
        <end position="253"/>
    </location>
</feature>
<dbReference type="InterPro" id="IPR022488">
    <property type="entry name" value="PPK2-related"/>
</dbReference>
<protein>
    <submittedName>
        <fullName evidence="3">Polyphosphate:AMP phosphotransferase</fullName>
    </submittedName>
</protein>
<feature type="domain" description="Polyphosphate kinase-2-related" evidence="2">
    <location>
        <begin position="306"/>
        <end position="526"/>
    </location>
</feature>
<comment type="caution">
    <text evidence="3">The sequence shown here is derived from an EMBL/GenBank/DDBJ whole genome shotgun (WGS) entry which is preliminary data.</text>
</comment>
<feature type="compositionally biased region" description="Polar residues" evidence="1">
    <location>
        <begin position="44"/>
        <end position="57"/>
    </location>
</feature>
<evidence type="ECO:0000313" key="3">
    <source>
        <dbReference type="EMBL" id="PTL96330.1"/>
    </source>
</evidence>
<dbReference type="PANTHER" id="PTHR34383:SF3">
    <property type="entry name" value="POLYPHOSPHATE:AMP PHOSPHOTRANSFERASE"/>
    <property type="match status" value="1"/>
</dbReference>
<name>A0ABX5J1T6_9GAMM</name>
<feature type="region of interest" description="Disordered" evidence="1">
    <location>
        <begin position="277"/>
        <end position="305"/>
    </location>
</feature>
<feature type="compositionally biased region" description="Basic and acidic residues" evidence="1">
    <location>
        <begin position="295"/>
        <end position="305"/>
    </location>
</feature>
<gene>
    <name evidence="3" type="ORF">C6W88_02840</name>
</gene>
<dbReference type="Proteomes" id="UP000241895">
    <property type="component" value="Unassembled WGS sequence"/>
</dbReference>
<evidence type="ECO:0000259" key="2">
    <source>
        <dbReference type="Pfam" id="PF03976"/>
    </source>
</evidence>
<evidence type="ECO:0000256" key="1">
    <source>
        <dbReference type="SAM" id="MobiDB-lite"/>
    </source>
</evidence>
<dbReference type="EMBL" id="PXNS01000001">
    <property type="protein sequence ID" value="PTL96330.1"/>
    <property type="molecule type" value="Genomic_DNA"/>
</dbReference>
<organism evidence="3 4">
    <name type="scientific">Halomonas litopenaei</name>
    <dbReference type="NCBI Taxonomy" id="2109328"/>
    <lineage>
        <taxon>Bacteria</taxon>
        <taxon>Pseudomonadati</taxon>
        <taxon>Pseudomonadota</taxon>
        <taxon>Gammaproteobacteria</taxon>
        <taxon>Oceanospirillales</taxon>
        <taxon>Halomonadaceae</taxon>
        <taxon>Halomonas</taxon>
    </lineage>
</organism>
<dbReference type="Gene3D" id="3.40.50.300">
    <property type="entry name" value="P-loop containing nucleotide triphosphate hydrolases"/>
    <property type="match status" value="2"/>
</dbReference>
<dbReference type="SUPFAM" id="SSF52540">
    <property type="entry name" value="P-loop containing nucleoside triphosphate hydrolases"/>
    <property type="match status" value="2"/>
</dbReference>
<dbReference type="Pfam" id="PF03976">
    <property type="entry name" value="PPK2"/>
    <property type="match status" value="2"/>
</dbReference>
<keyword evidence="4" id="KW-1185">Reference proteome</keyword>
<accession>A0ABX5J1T6</accession>
<proteinExistence type="predicted"/>
<dbReference type="InterPro" id="IPR027417">
    <property type="entry name" value="P-loop_NTPase"/>
</dbReference>
<dbReference type="PANTHER" id="PTHR34383">
    <property type="entry name" value="POLYPHOSPHATE:AMP PHOSPHOTRANSFERASE-RELATED"/>
    <property type="match status" value="1"/>
</dbReference>
<feature type="region of interest" description="Disordered" evidence="1">
    <location>
        <begin position="24"/>
        <end position="58"/>
    </location>
</feature>